<dbReference type="GO" id="GO:0006355">
    <property type="term" value="P:regulation of DNA-templated transcription"/>
    <property type="evidence" value="ECO:0007669"/>
    <property type="project" value="InterPro"/>
</dbReference>
<keyword evidence="1 2" id="KW-0539">Nucleus</keyword>
<dbReference type="InterPro" id="IPR058706">
    <property type="entry name" value="zf-C2H2_AHC1-like"/>
</dbReference>
<comment type="subcellular location">
    <subcellularLocation>
        <location evidence="2">Nucleus</location>
    </subcellularLocation>
</comment>
<feature type="compositionally biased region" description="Polar residues" evidence="3">
    <location>
        <begin position="245"/>
        <end position="261"/>
    </location>
</feature>
<protein>
    <recommendedName>
        <fullName evidence="4">YEATS domain-containing protein</fullName>
    </recommendedName>
</protein>
<dbReference type="Pfam" id="PF25909">
    <property type="entry name" value="zf-C2H2_AHC1"/>
    <property type="match status" value="1"/>
</dbReference>
<feature type="region of interest" description="Disordered" evidence="3">
    <location>
        <begin position="242"/>
        <end position="261"/>
    </location>
</feature>
<evidence type="ECO:0000313" key="5">
    <source>
        <dbReference type="EMBL" id="RIA83831.1"/>
    </source>
</evidence>
<comment type="caution">
    <text evidence="5">The sequence shown here is derived from an EMBL/GenBank/DDBJ whole genome shotgun (WGS) entry which is preliminary data.</text>
</comment>
<dbReference type="Gene3D" id="2.60.40.1970">
    <property type="entry name" value="YEATS domain"/>
    <property type="match status" value="1"/>
</dbReference>
<dbReference type="PROSITE" id="PS51037">
    <property type="entry name" value="YEATS"/>
    <property type="match status" value="1"/>
</dbReference>
<dbReference type="InterPro" id="IPR005033">
    <property type="entry name" value="YEATS"/>
</dbReference>
<dbReference type="STRING" id="658196.A0A397SLY5"/>
<reference evidence="5 6" key="1">
    <citation type="submission" date="2018-06" db="EMBL/GenBank/DDBJ databases">
        <title>Comparative genomics reveals the genomic features of Rhizophagus irregularis, R. cerebriforme, R. diaphanum and Gigaspora rosea, and their symbiotic lifestyle signature.</title>
        <authorList>
            <person name="Morin E."/>
            <person name="San Clemente H."/>
            <person name="Chen E.C.H."/>
            <person name="De La Providencia I."/>
            <person name="Hainaut M."/>
            <person name="Kuo A."/>
            <person name="Kohler A."/>
            <person name="Murat C."/>
            <person name="Tang N."/>
            <person name="Roy S."/>
            <person name="Loubradou J."/>
            <person name="Henrissat B."/>
            <person name="Grigoriev I.V."/>
            <person name="Corradi N."/>
            <person name="Roux C."/>
            <person name="Martin F.M."/>
        </authorList>
    </citation>
    <scope>NUCLEOTIDE SEQUENCE [LARGE SCALE GENOMIC DNA]</scope>
    <source>
        <strain evidence="5 6">DAOM 227022</strain>
    </source>
</reference>
<dbReference type="AlphaFoldDB" id="A0A397SLY5"/>
<dbReference type="PANTHER" id="PTHR23195">
    <property type="entry name" value="YEATS DOMAIN"/>
    <property type="match status" value="1"/>
</dbReference>
<evidence type="ECO:0000256" key="1">
    <source>
        <dbReference type="ARBA" id="ARBA00023242"/>
    </source>
</evidence>
<feature type="compositionally biased region" description="Basic and acidic residues" evidence="3">
    <location>
        <begin position="340"/>
        <end position="354"/>
    </location>
</feature>
<dbReference type="OrthoDB" id="1741717at2759"/>
<accession>A0A397SLY5</accession>
<feature type="compositionally biased region" description="Low complexity" evidence="3">
    <location>
        <begin position="328"/>
        <end position="339"/>
    </location>
</feature>
<dbReference type="EMBL" id="QKYT01000539">
    <property type="protein sequence ID" value="RIA83831.1"/>
    <property type="molecule type" value="Genomic_DNA"/>
</dbReference>
<dbReference type="CDD" id="cd16907">
    <property type="entry name" value="YEATS_YEATS2_like"/>
    <property type="match status" value="1"/>
</dbReference>
<dbReference type="InterPro" id="IPR055127">
    <property type="entry name" value="YEATS2_3HBD"/>
</dbReference>
<feature type="domain" description="YEATS" evidence="4">
    <location>
        <begin position="430"/>
        <end position="570"/>
    </location>
</feature>
<gene>
    <name evidence="5" type="ORF">C1645_833198</name>
</gene>
<organism evidence="5 6">
    <name type="scientific">Glomus cerebriforme</name>
    <dbReference type="NCBI Taxonomy" id="658196"/>
    <lineage>
        <taxon>Eukaryota</taxon>
        <taxon>Fungi</taxon>
        <taxon>Fungi incertae sedis</taxon>
        <taxon>Mucoromycota</taxon>
        <taxon>Glomeromycotina</taxon>
        <taxon>Glomeromycetes</taxon>
        <taxon>Glomerales</taxon>
        <taxon>Glomeraceae</taxon>
        <taxon>Glomus</taxon>
    </lineage>
</organism>
<evidence type="ECO:0000259" key="4">
    <source>
        <dbReference type="PROSITE" id="PS51037"/>
    </source>
</evidence>
<proteinExistence type="predicted"/>
<dbReference type="GO" id="GO:0000785">
    <property type="term" value="C:chromatin"/>
    <property type="evidence" value="ECO:0007669"/>
    <property type="project" value="UniProtKB-ARBA"/>
</dbReference>
<dbReference type="Pfam" id="PF22951">
    <property type="entry name" value="3HBD"/>
    <property type="match status" value="1"/>
</dbReference>
<name>A0A397SLY5_9GLOM</name>
<keyword evidence="6" id="KW-1185">Reference proteome</keyword>
<dbReference type="GO" id="GO:0005634">
    <property type="term" value="C:nucleus"/>
    <property type="evidence" value="ECO:0007669"/>
    <property type="project" value="UniProtKB-SubCell"/>
</dbReference>
<sequence length="998" mass="113785">MSHSTTNIQSINRFSQLRRPISRDEETIRKASKVIDAQFDLEILLRHREMQKIQEELEKAERVLETLKHCILEPPPDRFQDSICNLSPSNNNQSISSSLPSTRHSTRKIYSTRDNDYYYFDPCRDLYSRRNDGTYVKLACPECHRSKFINVQGFLNHCRLSHKIEFPNHEEALLICGTPVDESVIPLDHPARSRVVTRPPSLRTILGHSNGSINRANENRPTIKVFEEDIDLGVDEHSIHHDKSYSNNQESGYSESSPISYTTSDHAIKSSENDMNLDSPDVSGLNYTSSDIDDGDNSSNSSDIGFSPFNKTTPPYYQNKIKLETDTSNNISPENINENSHSEESNDTIEKSENEVSPLDIDPVNINNGAENREHDESKLNNGVVKATTYASTIADTNNPSGISQQREVTTISAAFTIPACSSVFDPIDHGSRFYVKRRIVVGNVSKWIASEKRDPNLQKYTHKWMVYVTGPPHDLNVTPFIRKVRFYLHPSYRPHDIVDVVDPPFQLTRYGWGEFPIRIQIFFVDKRNKPVDVIHALKLDDTHSGKQRLGDEHAFDLELDRNTEFIAPVPEHNKRKRKLNVVQESSQLNVSNVKQISVNITPNDQKQKEWNNEGLTSEDMNYLEPLLKEAVQNYPLILSLAALASQKSTLPYSTATSARAFLSWDLDRRKASEINRAKLIRSLVQSLARTSPDEKVKKMTESLTTRQVVLWCREKEYTPVKFEDILNSDALSQNTTIKSPISSLVTNNINKSVSIIKRQQQQITYCKSCGCPEVWHEVNTSSTKSTNGIVFSYKCKFRPHFLQTKKRRLVSLTSAKEVLEELEDNDNHQGDDAMNIDIGGDENFNLKDKKIITIGSKLKQWYKTTNISNPLEIDWIWSVVDKLQLEGIVATKLISENGTISIKNGDKNIAMQQHLEIGNLLFQLTKIFLKDLINKSIRTYKYERHDDSCSSKISVINNDNANVKKLLVPYHIYQTIQLHLNTFDFLTGEGLASDKVK</sequence>
<evidence type="ECO:0000313" key="6">
    <source>
        <dbReference type="Proteomes" id="UP000265703"/>
    </source>
</evidence>
<dbReference type="Pfam" id="PF03366">
    <property type="entry name" value="YEATS"/>
    <property type="match status" value="1"/>
</dbReference>
<evidence type="ECO:0000256" key="2">
    <source>
        <dbReference type="PROSITE-ProRule" id="PRU00376"/>
    </source>
</evidence>
<evidence type="ECO:0000256" key="3">
    <source>
        <dbReference type="SAM" id="MobiDB-lite"/>
    </source>
</evidence>
<dbReference type="InterPro" id="IPR055129">
    <property type="entry name" value="YEATS_dom"/>
</dbReference>
<feature type="region of interest" description="Disordered" evidence="3">
    <location>
        <begin position="270"/>
        <end position="380"/>
    </location>
</feature>
<dbReference type="InterPro" id="IPR038704">
    <property type="entry name" value="YEAST_sf"/>
</dbReference>
<dbReference type="Proteomes" id="UP000265703">
    <property type="component" value="Unassembled WGS sequence"/>
</dbReference>